<proteinExistence type="predicted"/>
<feature type="region of interest" description="Disordered" evidence="1">
    <location>
        <begin position="1"/>
        <end position="120"/>
    </location>
</feature>
<gene>
    <name evidence="2" type="ORF">GCM10018781_64330</name>
</gene>
<dbReference type="EMBL" id="BNBO01000053">
    <property type="protein sequence ID" value="GHH81520.1"/>
    <property type="molecule type" value="Genomic_DNA"/>
</dbReference>
<feature type="compositionally biased region" description="Low complexity" evidence="1">
    <location>
        <begin position="99"/>
        <end position="108"/>
    </location>
</feature>
<keyword evidence="3" id="KW-1185">Reference proteome</keyword>
<organism evidence="2 3">
    <name type="scientific">Kitasatospora indigofera</name>
    <dbReference type="NCBI Taxonomy" id="67307"/>
    <lineage>
        <taxon>Bacteria</taxon>
        <taxon>Bacillati</taxon>
        <taxon>Actinomycetota</taxon>
        <taxon>Actinomycetes</taxon>
        <taxon>Kitasatosporales</taxon>
        <taxon>Streptomycetaceae</taxon>
        <taxon>Kitasatospora</taxon>
    </lineage>
</organism>
<evidence type="ECO:0000313" key="2">
    <source>
        <dbReference type="EMBL" id="GHH81520.1"/>
    </source>
</evidence>
<evidence type="ECO:0000256" key="1">
    <source>
        <dbReference type="SAM" id="MobiDB-lite"/>
    </source>
</evidence>
<evidence type="ECO:0000313" key="3">
    <source>
        <dbReference type="Proteomes" id="UP000617734"/>
    </source>
</evidence>
<name>A0A919L1L4_9ACTN</name>
<dbReference type="AlphaFoldDB" id="A0A919L1L4"/>
<protein>
    <submittedName>
        <fullName evidence="2">Uncharacterized protein</fullName>
    </submittedName>
</protein>
<dbReference type="Proteomes" id="UP000617734">
    <property type="component" value="Unassembled WGS sequence"/>
</dbReference>
<sequence length="120" mass="12364">MSPGGGLQPPDGAQRAWPVPGGAGVVGREGSLRAQGRQHTPAGDTPSVPPRPGRARHHLPEPAPGESDGRQHVRPRRRAGEAAVRRPGQPAGGEHPARRSAGQAAGQGRQRGRRTCSPAA</sequence>
<comment type="caution">
    <text evidence="2">The sequence shown here is derived from an EMBL/GenBank/DDBJ whole genome shotgun (WGS) entry which is preliminary data.</text>
</comment>
<accession>A0A919L1L4</accession>
<reference evidence="2" key="2">
    <citation type="submission" date="2020-09" db="EMBL/GenBank/DDBJ databases">
        <authorList>
            <person name="Sun Q."/>
            <person name="Ohkuma M."/>
        </authorList>
    </citation>
    <scope>NUCLEOTIDE SEQUENCE</scope>
    <source>
        <strain evidence="2">JCM 4646</strain>
    </source>
</reference>
<reference evidence="2" key="1">
    <citation type="journal article" date="2014" name="Int. J. Syst. Evol. Microbiol.">
        <title>Complete genome sequence of Corynebacterium casei LMG S-19264T (=DSM 44701T), isolated from a smear-ripened cheese.</title>
        <authorList>
            <consortium name="US DOE Joint Genome Institute (JGI-PGF)"/>
            <person name="Walter F."/>
            <person name="Albersmeier A."/>
            <person name="Kalinowski J."/>
            <person name="Ruckert C."/>
        </authorList>
    </citation>
    <scope>NUCLEOTIDE SEQUENCE</scope>
    <source>
        <strain evidence="2">JCM 4646</strain>
    </source>
</reference>